<feature type="compositionally biased region" description="Basic and acidic residues" evidence="1">
    <location>
        <begin position="379"/>
        <end position="389"/>
    </location>
</feature>
<feature type="region of interest" description="Disordered" evidence="1">
    <location>
        <begin position="347"/>
        <end position="461"/>
    </location>
</feature>
<feature type="compositionally biased region" description="Pro residues" evidence="1">
    <location>
        <begin position="362"/>
        <end position="375"/>
    </location>
</feature>
<gene>
    <name evidence="2" type="ORF">AMSG_07213</name>
</gene>
<dbReference type="EMBL" id="GL349463">
    <property type="protein sequence ID" value="KNC50958.1"/>
    <property type="molecule type" value="Genomic_DNA"/>
</dbReference>
<name>A0A0L0DI34_THETB</name>
<dbReference type="Proteomes" id="UP000054408">
    <property type="component" value="Unassembled WGS sequence"/>
</dbReference>
<feature type="compositionally biased region" description="Low complexity" evidence="1">
    <location>
        <begin position="526"/>
        <end position="548"/>
    </location>
</feature>
<evidence type="ECO:0000256" key="1">
    <source>
        <dbReference type="SAM" id="MobiDB-lite"/>
    </source>
</evidence>
<dbReference type="RefSeq" id="XP_013756654.1">
    <property type="nucleotide sequence ID" value="XM_013901200.1"/>
</dbReference>
<proteinExistence type="predicted"/>
<feature type="compositionally biased region" description="Low complexity" evidence="1">
    <location>
        <begin position="390"/>
        <end position="402"/>
    </location>
</feature>
<feature type="region of interest" description="Disordered" evidence="1">
    <location>
        <begin position="676"/>
        <end position="706"/>
    </location>
</feature>
<keyword evidence="3" id="KW-1185">Reference proteome</keyword>
<dbReference type="GeneID" id="25566184"/>
<sequence>MSDSSRKEQAAELESQLISVVATTESMRATVASSQSQMESKLQALRAFESNLSRSHAAIMALEHSTSRLRDDVTAHRSELDSLSAQAALAAAVPSSVTAAAAPQPGTEPMAQPLPSVGLATLDSKLRSALSRMSRTEDELSRTRGDLDALSATVVALRDAPPAPATLAAAPAGVAATDPPESAALVAATLTLSSKIRDISGEVAAVRRHADAGLADQDQRLNALARRMVQNERTVAAAKGQTAVVSAKLESLHSANLPSRVTALEDHGTKAETRIEVVSEDIATLRRTSQYLLHENASTKSALDDLADARPSATAPDLVTASLRDALASLRRDLSQLATGVVALKHAVENPPDPDDAAAPRPYIPTPPPPPPLPSSQPDADKLPPREPAPDAAPSDASPPSSQTHTPNSGPCAHPRAAARPSPRQRVVSPSAASLAAARDAARDGSLTPRTGLPQRTALSHTRLEQMVADQARAASEEALSDLKTMLLTLVADRADLPTPGSSAPPPDPLYKLATLLGTQPSSDKAATPTSATAATATTTTTTTTTTTHSLTHTALLTRSSGGGLDAVEARNLVRVIDAKADKDYADAIYHNLSSKFVQLATVASRNIEMLAHLVGRKADLADLVDVESSLNETLAAATRASSGSAAAGKLHFRCLTCNRFTRRLAGDATAAHRSALVPTPPHEPPHPRPRGHPIIQPFSERTQKS</sequence>
<reference evidence="2 3" key="1">
    <citation type="submission" date="2010-05" db="EMBL/GenBank/DDBJ databases">
        <title>The Genome Sequence of Thecamonas trahens ATCC 50062.</title>
        <authorList>
            <consortium name="The Broad Institute Genome Sequencing Platform"/>
            <person name="Russ C."/>
            <person name="Cuomo C."/>
            <person name="Shea T."/>
            <person name="Young S.K."/>
            <person name="Zeng Q."/>
            <person name="Koehrsen M."/>
            <person name="Haas B."/>
            <person name="Borodovsky M."/>
            <person name="Guigo R."/>
            <person name="Alvarado L."/>
            <person name="Berlin A."/>
            <person name="Bochicchio J."/>
            <person name="Borenstein D."/>
            <person name="Chapman S."/>
            <person name="Chen Z."/>
            <person name="Freedman E."/>
            <person name="Gellesch M."/>
            <person name="Goldberg J."/>
            <person name="Griggs A."/>
            <person name="Gujja S."/>
            <person name="Heilman E."/>
            <person name="Heiman D."/>
            <person name="Hepburn T."/>
            <person name="Howarth C."/>
            <person name="Jen D."/>
            <person name="Larson L."/>
            <person name="Mehta T."/>
            <person name="Park D."/>
            <person name="Pearson M."/>
            <person name="Roberts A."/>
            <person name="Saif S."/>
            <person name="Shenoy N."/>
            <person name="Sisk P."/>
            <person name="Stolte C."/>
            <person name="Sykes S."/>
            <person name="Thomson T."/>
            <person name="Walk T."/>
            <person name="White J."/>
            <person name="Yandava C."/>
            <person name="Burger G."/>
            <person name="Gray M.W."/>
            <person name="Holland P.W.H."/>
            <person name="King N."/>
            <person name="Lang F.B.F."/>
            <person name="Roger A.J."/>
            <person name="Ruiz-Trillo I."/>
            <person name="Lander E."/>
            <person name="Nusbaum C."/>
        </authorList>
    </citation>
    <scope>NUCLEOTIDE SEQUENCE [LARGE SCALE GENOMIC DNA]</scope>
    <source>
        <strain evidence="2 3">ATCC 50062</strain>
    </source>
</reference>
<feature type="region of interest" description="Disordered" evidence="1">
    <location>
        <begin position="520"/>
        <end position="548"/>
    </location>
</feature>
<feature type="compositionally biased region" description="Low complexity" evidence="1">
    <location>
        <begin position="411"/>
        <end position="439"/>
    </location>
</feature>
<protein>
    <submittedName>
        <fullName evidence="2">Uncharacterized protein</fullName>
    </submittedName>
</protein>
<accession>A0A0L0DI34</accession>
<organism evidence="2 3">
    <name type="scientific">Thecamonas trahens ATCC 50062</name>
    <dbReference type="NCBI Taxonomy" id="461836"/>
    <lineage>
        <taxon>Eukaryota</taxon>
        <taxon>Apusozoa</taxon>
        <taxon>Apusomonadida</taxon>
        <taxon>Apusomonadidae</taxon>
        <taxon>Thecamonas</taxon>
    </lineage>
</organism>
<evidence type="ECO:0000313" key="3">
    <source>
        <dbReference type="Proteomes" id="UP000054408"/>
    </source>
</evidence>
<evidence type="ECO:0000313" key="2">
    <source>
        <dbReference type="EMBL" id="KNC50958.1"/>
    </source>
</evidence>
<dbReference type="AlphaFoldDB" id="A0A0L0DI34"/>